<dbReference type="GO" id="GO:0005737">
    <property type="term" value="C:cytoplasm"/>
    <property type="evidence" value="ECO:0007669"/>
    <property type="project" value="TreeGrafter"/>
</dbReference>
<comment type="caution">
    <text evidence="6">The sequence shown here is derived from an EMBL/GenBank/DDBJ whole genome shotgun (WGS) entry which is preliminary data.</text>
</comment>
<proteinExistence type="predicted"/>
<dbReference type="InterPro" id="IPR011044">
    <property type="entry name" value="Quino_amine_DH_bsu"/>
</dbReference>
<feature type="domain" description="Vid27 PH-like" evidence="4">
    <location>
        <begin position="313"/>
        <end position="420"/>
    </location>
</feature>
<dbReference type="AlphaFoldDB" id="A0A1V6UFJ5"/>
<feature type="compositionally biased region" description="Polar residues" evidence="1">
    <location>
        <begin position="255"/>
        <end position="270"/>
    </location>
</feature>
<dbReference type="InterPro" id="IPR013863">
    <property type="entry name" value="VID27_C"/>
</dbReference>
<dbReference type="GO" id="GO:0005634">
    <property type="term" value="C:nucleus"/>
    <property type="evidence" value="ECO:0007669"/>
    <property type="project" value="TreeGrafter"/>
</dbReference>
<dbReference type="Pfam" id="PF08553">
    <property type="entry name" value="VID27"/>
    <property type="match status" value="1"/>
</dbReference>
<feature type="domain" description="Vid27 N-terminal" evidence="5">
    <location>
        <begin position="71"/>
        <end position="243"/>
    </location>
</feature>
<protein>
    <recommendedName>
        <fullName evidence="8">Vacuolar import/degradation Vid27 C-terminal domain-containing protein</fullName>
    </recommendedName>
</protein>
<feature type="compositionally biased region" description="Basic and acidic residues" evidence="1">
    <location>
        <begin position="864"/>
        <end position="874"/>
    </location>
</feature>
<keyword evidence="7" id="KW-1185">Reference proteome</keyword>
<feature type="region of interest" description="Disordered" evidence="1">
    <location>
        <begin position="232"/>
        <end position="271"/>
    </location>
</feature>
<dbReference type="PANTHER" id="PTHR31913">
    <property type="entry name" value="VACUOLAR IMPORT AND DEGRADATION PROTEIN 27"/>
    <property type="match status" value="1"/>
</dbReference>
<evidence type="ECO:0000256" key="2">
    <source>
        <dbReference type="SAM" id="Phobius"/>
    </source>
</evidence>
<feature type="region of interest" description="Disordered" evidence="1">
    <location>
        <begin position="290"/>
        <end position="309"/>
    </location>
</feature>
<feature type="domain" description="Vacuolar import/degradation Vid27 C-terminal" evidence="3">
    <location>
        <begin position="499"/>
        <end position="850"/>
    </location>
</feature>
<sequence length="874" mass="98258">MTEATFIVSVALEDLLLLPSRYPLHLGRRALLLGLSISLFPILLSLHFFLPPFPFLTTSQNFVWQLPLATMFMLRNVSKFLFGDASKESIIEIPQGELYLVRPQSPKGYSELIFKDAAATIRRTGQDFQYQLVIQRAYEEGEEELADDDGEQGAGDSLDKDEKVFLLDQTLHFRSELRDGGAKILAWDDLSGDAGDLFEFICDPSVPSDKVATFELAALQCQYERKHRRSAQKATEAELEEFSYSEEKPIPPASPVSSPTTKSRGNSVSAEDSAAAMARDVEYAQSKGQIKNATLEEQPTTAPPSAAHPEAKEILCKENAELHLFDFSTGTFVLQDSEIVATVSEVGTWQYWLQIAGKDKEWLGQAVVADINPVFNFEYLSFIFNHYGEDGSAYSWLLRFKDQPSEERFQEGLMQALWEQLNELKWTKVKENDRDYVLDAFQDLTMEDADAKEEQEVEEEEEEVEEEYDGDQDDAQRSEHYDSDEEEEDVVTRDADGNVNSQLAVGYKHDRSFVVRGSKIGVFKHTAHNNLEFSTTISKVETPKGSLFSPKKVMLHAEDQNMILQNGNDPNSLYKMDLEYGKIVDEWKVHDDIAVETFAPENKFAQMTAAQPFVGVSKNALYRIDPRLSGNKLVDSDLKQYASKNDFSAVATTEKGYLAVASNKGDIRMFDRLGINAKTHIPALGEPIIGLDVSADGRWVLATCRTYLLLIDSLQKEGKNEGKLGFERAFAKDSKPQPRRLGLQPAHVAQFQHETKQPLSFTTARFNTGVDSTETSIVTATGPFIITWSMKKVLANRKDPYTIKRYGENVMADNFRFGSDKNVIVALPNEVNMVAKRTFQKPTRESIAGPATPNRARSGWSSRLHRDDVVNSPY</sequence>
<dbReference type="InterPro" id="IPR040768">
    <property type="entry name" value="Vid27_PH"/>
</dbReference>
<dbReference type="Pfam" id="PF17747">
    <property type="entry name" value="VID27_PH"/>
    <property type="match status" value="1"/>
</dbReference>
<accession>A0A1V6UFJ5</accession>
<evidence type="ECO:0000313" key="7">
    <source>
        <dbReference type="Proteomes" id="UP000191500"/>
    </source>
</evidence>
<reference evidence="7" key="1">
    <citation type="journal article" date="2017" name="Nat. Microbiol.">
        <title>Global analysis of biosynthetic gene clusters reveals vast potential of secondary metabolite production in Penicillium species.</title>
        <authorList>
            <person name="Nielsen J.C."/>
            <person name="Grijseels S."/>
            <person name="Prigent S."/>
            <person name="Ji B."/>
            <person name="Dainat J."/>
            <person name="Nielsen K.F."/>
            <person name="Frisvad J.C."/>
            <person name="Workman M."/>
            <person name="Nielsen J."/>
        </authorList>
    </citation>
    <scope>NUCLEOTIDE SEQUENCE [LARGE SCALE GENOMIC DNA]</scope>
    <source>
        <strain evidence="7">IBT 31321</strain>
    </source>
</reference>
<feature type="region of interest" description="Disordered" evidence="1">
    <location>
        <begin position="448"/>
        <end position="497"/>
    </location>
</feature>
<evidence type="ECO:0000259" key="4">
    <source>
        <dbReference type="Pfam" id="PF17747"/>
    </source>
</evidence>
<name>A0A1V6UFJ5_9EURO</name>
<evidence type="ECO:0000259" key="3">
    <source>
        <dbReference type="Pfam" id="PF08553"/>
    </source>
</evidence>
<gene>
    <name evidence="6" type="ORF">PENCOP_c010G05307</name>
</gene>
<dbReference type="STRING" id="36646.A0A1V6UFJ5"/>
<dbReference type="Proteomes" id="UP000191500">
    <property type="component" value="Unassembled WGS sequence"/>
</dbReference>
<dbReference type="InterPro" id="IPR040458">
    <property type="entry name" value="Vid27"/>
</dbReference>
<keyword evidence="2" id="KW-0812">Transmembrane</keyword>
<organism evidence="6 7">
    <name type="scientific">Penicillium coprophilum</name>
    <dbReference type="NCBI Taxonomy" id="36646"/>
    <lineage>
        <taxon>Eukaryota</taxon>
        <taxon>Fungi</taxon>
        <taxon>Dikarya</taxon>
        <taxon>Ascomycota</taxon>
        <taxon>Pezizomycotina</taxon>
        <taxon>Eurotiomycetes</taxon>
        <taxon>Eurotiomycetidae</taxon>
        <taxon>Eurotiales</taxon>
        <taxon>Aspergillaceae</taxon>
        <taxon>Penicillium</taxon>
    </lineage>
</organism>
<keyword evidence="2" id="KW-0472">Membrane</keyword>
<dbReference type="InterPro" id="IPR040979">
    <property type="entry name" value="Vid27_N"/>
</dbReference>
<feature type="compositionally biased region" description="Acidic residues" evidence="1">
    <location>
        <begin position="448"/>
        <end position="473"/>
    </location>
</feature>
<dbReference type="Pfam" id="PF17748">
    <property type="entry name" value="VID27_N"/>
    <property type="match status" value="1"/>
</dbReference>
<dbReference type="EMBL" id="MDDG01000010">
    <property type="protein sequence ID" value="OQE37218.1"/>
    <property type="molecule type" value="Genomic_DNA"/>
</dbReference>
<dbReference type="SUPFAM" id="SSF50969">
    <property type="entry name" value="YVTN repeat-like/Quinoprotein amine dehydrogenase"/>
    <property type="match status" value="1"/>
</dbReference>
<evidence type="ECO:0000256" key="1">
    <source>
        <dbReference type="SAM" id="MobiDB-lite"/>
    </source>
</evidence>
<feature type="region of interest" description="Disordered" evidence="1">
    <location>
        <begin position="842"/>
        <end position="874"/>
    </location>
</feature>
<evidence type="ECO:0000259" key="5">
    <source>
        <dbReference type="Pfam" id="PF17748"/>
    </source>
</evidence>
<feature type="compositionally biased region" description="Polar residues" evidence="1">
    <location>
        <begin position="290"/>
        <end position="300"/>
    </location>
</feature>
<evidence type="ECO:0000313" key="6">
    <source>
        <dbReference type="EMBL" id="OQE37218.1"/>
    </source>
</evidence>
<keyword evidence="2" id="KW-1133">Transmembrane helix</keyword>
<feature type="transmembrane region" description="Helical" evidence="2">
    <location>
        <begin position="30"/>
        <end position="50"/>
    </location>
</feature>
<dbReference type="PANTHER" id="PTHR31913:SF0">
    <property type="entry name" value="VACUOLAR IMPORT AND DEGRADATION PROTEIN 27"/>
    <property type="match status" value="1"/>
</dbReference>
<evidence type="ECO:0008006" key="8">
    <source>
        <dbReference type="Google" id="ProtNLM"/>
    </source>
</evidence>